<evidence type="ECO:0000313" key="2">
    <source>
        <dbReference type="EMBL" id="KAF2557245.1"/>
    </source>
</evidence>
<proteinExistence type="predicted"/>
<comment type="caution">
    <text evidence="2">The sequence shown here is derived from an EMBL/GenBank/DDBJ whole genome shotgun (WGS) entry which is preliminary data.</text>
</comment>
<dbReference type="Proteomes" id="UP000712281">
    <property type="component" value="Unassembled WGS sequence"/>
</dbReference>
<reference evidence="2" key="1">
    <citation type="submission" date="2019-12" db="EMBL/GenBank/DDBJ databases">
        <title>Genome sequencing and annotation of Brassica cretica.</title>
        <authorList>
            <person name="Studholme D.J."/>
            <person name="Sarris P.F."/>
        </authorList>
    </citation>
    <scope>NUCLEOTIDE SEQUENCE</scope>
    <source>
        <strain evidence="2">PFS-001/15</strain>
        <tissue evidence="2">Leaf</tissue>
    </source>
</reference>
<protein>
    <submittedName>
        <fullName evidence="2">Uncharacterized protein</fullName>
    </submittedName>
</protein>
<name>A0A8S9HFN5_BRACR</name>
<accession>A0A8S9HFN5</accession>
<evidence type="ECO:0000313" key="3">
    <source>
        <dbReference type="Proteomes" id="UP000712281"/>
    </source>
</evidence>
<sequence>MSAELEQRSNKWGAGDNRESRAAEWQAPTSIDVTERFPRFINGDKEKKLKLNPASLLTSKFSPWGIKLTL</sequence>
<dbReference type="EMBL" id="QGKW02001940">
    <property type="protein sequence ID" value="KAF2557245.1"/>
    <property type="molecule type" value="Genomic_DNA"/>
</dbReference>
<gene>
    <name evidence="2" type="ORF">F2Q68_00014347</name>
</gene>
<feature type="region of interest" description="Disordered" evidence="1">
    <location>
        <begin position="1"/>
        <end position="27"/>
    </location>
</feature>
<evidence type="ECO:0000256" key="1">
    <source>
        <dbReference type="SAM" id="MobiDB-lite"/>
    </source>
</evidence>
<dbReference type="AlphaFoldDB" id="A0A8S9HFN5"/>
<organism evidence="2 3">
    <name type="scientific">Brassica cretica</name>
    <name type="common">Mustard</name>
    <dbReference type="NCBI Taxonomy" id="69181"/>
    <lineage>
        <taxon>Eukaryota</taxon>
        <taxon>Viridiplantae</taxon>
        <taxon>Streptophyta</taxon>
        <taxon>Embryophyta</taxon>
        <taxon>Tracheophyta</taxon>
        <taxon>Spermatophyta</taxon>
        <taxon>Magnoliopsida</taxon>
        <taxon>eudicotyledons</taxon>
        <taxon>Gunneridae</taxon>
        <taxon>Pentapetalae</taxon>
        <taxon>rosids</taxon>
        <taxon>malvids</taxon>
        <taxon>Brassicales</taxon>
        <taxon>Brassicaceae</taxon>
        <taxon>Brassiceae</taxon>
        <taxon>Brassica</taxon>
    </lineage>
</organism>